<dbReference type="Gene3D" id="3.90.79.40">
    <property type="entry name" value="EvaA sugar 2,3-dehydratase subunit"/>
    <property type="match status" value="2"/>
</dbReference>
<dbReference type="OrthoDB" id="9814961at2"/>
<feature type="domain" description="dTDP-4-dehydro-6-deoxy-alpha-D-glucopyranose 2,3-dehydratase" evidence="2">
    <location>
        <begin position="280"/>
        <end position="481"/>
    </location>
</feature>
<dbReference type="Pfam" id="PF03559">
    <property type="entry name" value="Hexose_dehydrat"/>
    <property type="match status" value="2"/>
</dbReference>
<organism evidence="3 4">
    <name type="scientific">Streptomyces apricus</name>
    <dbReference type="NCBI Taxonomy" id="1828112"/>
    <lineage>
        <taxon>Bacteria</taxon>
        <taxon>Bacillati</taxon>
        <taxon>Actinomycetota</taxon>
        <taxon>Actinomycetes</taxon>
        <taxon>Kitasatosporales</taxon>
        <taxon>Streptomycetaceae</taxon>
        <taxon>Streptomyces</taxon>
    </lineage>
</organism>
<feature type="binding site" description="from pocket B" evidence="1">
    <location>
        <position position="371"/>
    </location>
    <ligand>
        <name>dTDP-4-dehydro-6-deoxy-alpha-D-glucose</name>
        <dbReference type="ChEBI" id="CHEBI:57649"/>
        <label>2</label>
    </ligand>
</feature>
<feature type="binding site" description="from pocket A" evidence="1">
    <location>
        <position position="236"/>
    </location>
    <ligand>
        <name>dTDP-4-dehydro-6-deoxy-alpha-D-glucose</name>
        <dbReference type="ChEBI" id="CHEBI:57649"/>
        <label>1</label>
    </ligand>
</feature>
<sequence>MADPFSAPPSLKPPDQQTAGRIATWIAESTLSDEGVVTSTEEFHRWFAERRRRNMAHVSKVPLNDLSGWRTEPDTGNLVHDTGRFFTVEGVETQVVSDGLPQTWSQPMIHQPEIGILGFLAREFGGVLHFLMQAKNEPGNHNGVQLSPSVQATRSNYTRVHRGNAVPYVEHFQQTEGHRVLADVLQSEQGSWFYQKRNRNVVVELEDDVEVGENFCWLTLGQIHRLLATDDVINMDSRTVLACLPFVGASLATAFPLSDDLRSAVTRSCSDEQGSLHSTARIRSWLTEMRAETEVRTRRVPLRKVADWQRSEFDIAHEDGRFFRVVGVDVRVGSREVRQWSQPMIEPCGPGVVAFLVTQLDGVLHVLVNARVQGGLVDGIELAPTVQCTPSNYLPGPRPAQLRFLETVLNADRDRIRFDSLQSEEGGRFYHARNRYLIVELDADHRVEDDCFRWVALHQLAEFLRHSHYVNIEARSLIACLYSLIGSSEEVR</sequence>
<feature type="binding site" description="from pocket A" evidence="1">
    <location>
        <begin position="153"/>
        <end position="157"/>
    </location>
    <ligand>
        <name>dTDP-4-dehydro-6-deoxy-alpha-D-glucose</name>
        <dbReference type="ChEBI" id="CHEBI:57649"/>
        <label>1</label>
    </ligand>
</feature>
<feature type="binding site" description="from pocket B" evidence="1">
    <location>
        <position position="191"/>
    </location>
    <ligand>
        <name>dTDP-4-dehydro-6-deoxy-alpha-D-glucose</name>
        <dbReference type="ChEBI" id="CHEBI:57649"/>
        <label>2</label>
    </ligand>
</feature>
<reference evidence="3 4" key="1">
    <citation type="submission" date="2019-05" db="EMBL/GenBank/DDBJ databases">
        <authorList>
            <person name="Hariharan J."/>
            <person name="Choudoir M.J."/>
            <person name="Diebold P."/>
            <person name="Panke-Buisse K."/>
            <person name="Buckley D.H."/>
        </authorList>
    </citation>
    <scope>NUCLEOTIDE SEQUENCE [LARGE SCALE GENOMIC DNA]</scope>
    <source>
        <strain evidence="3 4">SUN51</strain>
    </source>
</reference>
<evidence type="ECO:0000313" key="4">
    <source>
        <dbReference type="Proteomes" id="UP000324965"/>
    </source>
</evidence>
<feature type="binding site" description="from pocket A" evidence="1">
    <location>
        <position position="69"/>
    </location>
    <ligand>
        <name>dTDP-4-dehydro-6-deoxy-alpha-D-glucose</name>
        <dbReference type="ChEBI" id="CHEBI:57649"/>
        <label>1</label>
    </ligand>
</feature>
<dbReference type="InterPro" id="IPR005212">
    <property type="entry name" value="EvaA-like"/>
</dbReference>
<keyword evidence="4" id="KW-1185">Reference proteome</keyword>
<feature type="binding site" description="from pocket B" evidence="1">
    <location>
        <begin position="392"/>
        <end position="393"/>
    </location>
    <ligand>
        <name>dTDP-4-dehydro-6-deoxy-alpha-D-glucose</name>
        <dbReference type="ChEBI" id="CHEBI:57649"/>
        <label>2</label>
    </ligand>
</feature>
<dbReference type="AlphaFoldDB" id="A0A5B0BAI8"/>
<accession>A0A5B0BAI8</accession>
<evidence type="ECO:0000259" key="2">
    <source>
        <dbReference type="Pfam" id="PF03559"/>
    </source>
</evidence>
<dbReference type="InterPro" id="IPR038153">
    <property type="entry name" value="EvaA-like_sf"/>
</dbReference>
<feature type="binding site" description="from pocket B" evidence="1">
    <location>
        <position position="308"/>
    </location>
    <ligand>
        <name>dTDP-4-dehydro-6-deoxy-alpha-D-glucose</name>
        <dbReference type="ChEBI" id="CHEBI:57649"/>
        <label>2</label>
    </ligand>
</feature>
<feature type="binding site" description="from pocket A" evidence="1">
    <location>
        <begin position="425"/>
        <end position="428"/>
    </location>
    <ligand>
        <name>dTDP-4-dehydro-6-deoxy-alpha-D-glucose</name>
        <dbReference type="ChEBI" id="CHEBI:57649"/>
        <label>1</label>
    </ligand>
</feature>
<feature type="binding site" description="from pocket B" evidence="1">
    <location>
        <begin position="387"/>
        <end position="389"/>
    </location>
    <ligand>
        <name>dTDP-4-dehydro-6-deoxy-alpha-D-glucose</name>
        <dbReference type="ChEBI" id="CHEBI:57649"/>
        <label>2</label>
    </ligand>
</feature>
<protein>
    <submittedName>
        <fullName evidence="3">NDP-hexose 2,3-dehydratase</fullName>
    </submittedName>
</protein>
<proteinExistence type="predicted"/>
<dbReference type="RefSeq" id="WP_149511375.1">
    <property type="nucleotide sequence ID" value="NZ_VDFC01000036.1"/>
</dbReference>
<dbReference type="Proteomes" id="UP000324965">
    <property type="component" value="Unassembled WGS sequence"/>
</dbReference>
<feature type="domain" description="dTDP-4-dehydro-6-deoxy-alpha-D-glucopyranose 2,3-dehydratase" evidence="2">
    <location>
        <begin position="40"/>
        <end position="244"/>
    </location>
</feature>
<dbReference type="GO" id="GO:0016829">
    <property type="term" value="F:lyase activity"/>
    <property type="evidence" value="ECO:0007669"/>
    <property type="project" value="InterPro"/>
</dbReference>
<evidence type="ECO:0000313" key="3">
    <source>
        <dbReference type="EMBL" id="KAA0939263.1"/>
    </source>
</evidence>
<dbReference type="EMBL" id="VDFC01000036">
    <property type="protein sequence ID" value="KAA0939263.1"/>
    <property type="molecule type" value="Genomic_DNA"/>
</dbReference>
<name>A0A5B0BAI8_9ACTN</name>
<gene>
    <name evidence="3" type="ORF">FGF04_12470</name>
</gene>
<evidence type="ECO:0000256" key="1">
    <source>
        <dbReference type="PIRSR" id="PIRSR605212-50"/>
    </source>
</evidence>
<comment type="caution">
    <text evidence="3">The sequence shown here is derived from an EMBL/GenBank/DDBJ whole genome shotgun (WGS) entry which is preliminary data.</text>
</comment>